<feature type="domain" description="Reverse transcriptase Ty1/copia-type" evidence="3">
    <location>
        <begin position="1495"/>
        <end position="1574"/>
    </location>
</feature>
<evidence type="ECO:0000259" key="4">
    <source>
        <dbReference type="Pfam" id="PF22936"/>
    </source>
</evidence>
<dbReference type="PANTHER" id="PTHR11439:SF495">
    <property type="entry name" value="REVERSE TRANSCRIPTASE, RNA-DEPENDENT DNA POLYMERASE-RELATED"/>
    <property type="match status" value="1"/>
</dbReference>
<keyword evidence="1" id="KW-0175">Coiled coil</keyword>
<feature type="compositionally biased region" description="Acidic residues" evidence="2">
    <location>
        <begin position="2671"/>
        <end position="2707"/>
    </location>
</feature>
<dbReference type="PANTHER" id="PTHR11439">
    <property type="entry name" value="GAG-POL-RELATED RETROTRANSPOSON"/>
    <property type="match status" value="1"/>
</dbReference>
<feature type="compositionally biased region" description="Basic and acidic residues" evidence="2">
    <location>
        <begin position="2505"/>
        <end position="2519"/>
    </location>
</feature>
<feature type="region of interest" description="Disordered" evidence="2">
    <location>
        <begin position="2498"/>
        <end position="2528"/>
    </location>
</feature>
<dbReference type="CDD" id="cd09272">
    <property type="entry name" value="RNase_HI_RT_Ty1"/>
    <property type="match status" value="1"/>
</dbReference>
<evidence type="ECO:0000259" key="3">
    <source>
        <dbReference type="Pfam" id="PF07727"/>
    </source>
</evidence>
<evidence type="ECO:0000313" key="5">
    <source>
        <dbReference type="EMBL" id="GEU38398.1"/>
    </source>
</evidence>
<feature type="compositionally biased region" description="Low complexity" evidence="2">
    <location>
        <begin position="2784"/>
        <end position="2794"/>
    </location>
</feature>
<comment type="caution">
    <text evidence="5">The sequence shown here is derived from an EMBL/GenBank/DDBJ whole genome shotgun (WGS) entry which is preliminary data.</text>
</comment>
<dbReference type="InterPro" id="IPR013103">
    <property type="entry name" value="RVT_2"/>
</dbReference>
<gene>
    <name evidence="5" type="ORF">Tci_010376</name>
</gene>
<feature type="compositionally biased region" description="Basic and acidic residues" evidence="2">
    <location>
        <begin position="1909"/>
        <end position="1921"/>
    </location>
</feature>
<sequence>MLLMQAQENRVALDVEQLLFLAGGLDNAFDDDVDEQPVHDLALNMDNVFQAEDCDDFDSDVDEAPTAQTMFMANLSLADPVTDEAGPTYDSNILSKVQDHDQYLDDTCAYQEKHVMHDSVQLDHVVDLHANYTSVSNMIPYDQYVKDNEVPVVHSNASSIPNDTFMMMYDDICEPSAPSMSNSSQNAVVKNSLTTELATYREQVELYERRAKFELTEREQKIDEQLRLVISDRNFKEETLKHELHSTKLQLASTINRNISMVEETTFLKQDFKQKENKYLADFLNMKSLKEKVAIGYKNPLCLTRAKQAQHALYNGHEILKDNHAPAKVYNTEDTLEIAEITRKKMNAKMTDPECVTHKFKISPHDYSKENLLATFIPQKQLTPEQIYWSNDLMKLKSEALKERAKVSRPIKAFTMYPPNTPATLVPKVLPTKSQVKIHIFTLIQMFSEFDKTCEKRITLTAITNGERGFEQTKACYLQEVIPFFKTIKDNFEGIQKALTKEVKEMKDVFEELEAEVAQCAVDRKHDAIDLKNLLIANDNLIAECLSKEVFSVATKSKLNVARFTKIHVANISVEARCLALEAELATLRDKSHQENQGELIKHFSKLEVDHLNLQSKYQNLKDSIGNNPPTPDRDTPDFDSVIVIGKMQASLQGKDNAIRHLKKKLSQLQEQNDLFRAENHKIKQHYKELYDSIKITRAKHIEQVTKLTAKNVMLKTSVSKAKVQPPVLTRIKHDVNVESIVPRLRNNRDAHLDYLRHLNESIETIRNIIEEAKVVVKIILWYLDSSCSKHMTRDRSRLLNFMKKFIGTVRFRNDHFGAIMGYGDYVVGESITPGKHSCYVRDLIKGSRGSNLYTISVEDMMKSSPIYLLSKASKNKSWLWHRQAVATACYTQNSSLIHTRHHKTPYELVHNKKPDLTFFSLWKGYRIYNKRTRRIMETIHVQFDELTEPMAPVHLKPRRAERPNSPAQAVQAPVTSAGTPLSTTIDQDAPSPHISPSVLSKIEPKNFKFAITKDCWFQAVQDEIHKFDRLQGWELVPQPDCVIIIALKWIYKVKLDEYGDVLKNKARLVAKGYRQEEGIEFEESFAPVARIEAIRIFIANAASRNMTVYQMDVKTTFLNDTMADMTAPTGQAPTMAQLVRIVIKFCHASDGCKLGISRSVQRKSENNGRVPTEMELELEHTQQGSSYDVSVSAEGVEECKRNIKIKGENKAALLTLKQRPVGFNSLVHTLGALSALRRFGLRKASTAAKPCHGDSSNFYLIIGSIHTDQRGSVVLATLFNGSEQRHFLAARNQLISSADAAAFEVKEPESAVHVSPSSCDKTKKHDDKTKIEAKENIPVEFTAGPSNNTVSLNFELGKKSSFVDPSQYPDDPDMPALEDITYSDDEEDVGAEVDFSNLETSITFSPIPTTKVHKDYPVTQIIGDLSSAPQTRSITRMVKQQGGLTQINDEDFYICMFACFLSLEEPKRVHKALKDPSWIEAMQDELLQFKMQKEEGIDYKEVVTLVAGIEAIRLFLAYASFMGFMVYQMDVKSAFLYETIEEEVYVCQPIGFKDLDHPDKGKIDQTLFIKKQKGDILLVQVYVDDIIFGSTNKVLYGKLASTPIDIEKPYSRISMVRMWMYLKGKPHLGLWYPKDSPFNLVAYSDCDYAGASLDRKSTTGGCQFLVTAVKQIFNAVSSKLLLFGLTIDAAHLLLLDHNKSNDVVRLHAIIDRKKVIILEDYIRQALRLDDADSVDCLSNEEIFAELARMGYEKPSTKGLPGMNSVLPWLQLLSAYQHVENSIFQIGDLSSHTTNYTSPAITQEVFANMRRVEKGFSRVDTPLFSGMLVPQQVQDVEDAIKDEDDVNEVANLEQDKVNQAIEITKLKKMVRRLKKKRQFKSSGLKRLRKVETAQIVESSADTVIDDQEDASKQGEETDEVKHPEVEEVIEVVTAAKLMTEVVTTATTPITDVQVLKASAPKKRRGVIIQDPQEAATALVIVHSEVKPKDKGNGILVEEPKPLKRQMILLVERKYPLTKFTLEQMLNNVRLEVEEESEMSLELLRVILKTASDSYYCQYKVSVVQIVSVASIVVNTGFVVNGNEWVRLYFIGWFYKEDLRKTQVSNGLGPQEELILLFCMQVFDGGFVAFGGSPKGDIEIHDNVGQTGQEKASDHEYILLSLMPSLSTQSSDDKDADEVLCKGNKGVSKGSGPSINTANIIIKTDSLNINIVGSNDPSVPSLEETSTFNDVYDDREVGLQVKHIDDGIFINQDKYVADILKKFGFSSVKTTSTLMEPNKALINDTKAKDVDVNLYRSIIISLMYLIASRPDIMFDVCACARFQVTPKTSHLHAVKRIFRYLKGQPKLSLWYPRDSPFNLEVFSDSDYAGASLDKKSTTGGCQFLRKRLISWQCKKQTVVANSTTEAEYVVAASCCEQTSAKVKTVNVDVRLQALVDWKKVIVNEASIRRDLRLDDAEGTTCLHNAAIFEELARMGAKTTAWNEFSTTMASAIICLKHKSKRKQRKETKVPHTEPQTEEHIPTPSHDPLPSGEDRMQLFELMEICTKLSDRVLSLEQIKTNQVAEIEKLKKSIKASHQALIPLVETIDNRIYYFWVKWELSSLAVGTFSGSGNSITGIMSSSIVTYTSISSDHEEPSDAEYLVPSDTEAPMEDQPLPDDASPAARSPGYITDSDLEEDPVDYLIDEGDNDDDESSNNVEDDDVEEDEEKEEHLALANSSVVPAINLVLSVEDKEVFETDESAPTSVPSPMCRMARMSIRPKIPMSDTSKAPIAEYASAPTPPSPPLSLLSPLSSPLPQIPSPPLLLPSPPTTNPTYAEAPLGYKPARIDAV</sequence>
<feature type="coiled-coil region" evidence="1">
    <location>
        <begin position="652"/>
        <end position="686"/>
    </location>
</feature>
<accession>A0A6L2JMW5</accession>
<organism evidence="5">
    <name type="scientific">Tanacetum cinerariifolium</name>
    <name type="common">Dalmatian daisy</name>
    <name type="synonym">Chrysanthemum cinerariifolium</name>
    <dbReference type="NCBI Taxonomy" id="118510"/>
    <lineage>
        <taxon>Eukaryota</taxon>
        <taxon>Viridiplantae</taxon>
        <taxon>Streptophyta</taxon>
        <taxon>Embryophyta</taxon>
        <taxon>Tracheophyta</taxon>
        <taxon>Spermatophyta</taxon>
        <taxon>Magnoliopsida</taxon>
        <taxon>eudicotyledons</taxon>
        <taxon>Gunneridae</taxon>
        <taxon>Pentapetalae</taxon>
        <taxon>asterids</taxon>
        <taxon>campanulids</taxon>
        <taxon>Asterales</taxon>
        <taxon>Asteraceae</taxon>
        <taxon>Asteroideae</taxon>
        <taxon>Anthemideae</taxon>
        <taxon>Anthemidinae</taxon>
        <taxon>Tanacetum</taxon>
    </lineage>
</organism>
<reference evidence="5" key="1">
    <citation type="journal article" date="2019" name="Sci. Rep.">
        <title>Draft genome of Tanacetum cinerariifolium, the natural source of mosquito coil.</title>
        <authorList>
            <person name="Yamashiro T."/>
            <person name="Shiraishi A."/>
            <person name="Satake H."/>
            <person name="Nakayama K."/>
        </authorList>
    </citation>
    <scope>NUCLEOTIDE SEQUENCE</scope>
</reference>
<feature type="region of interest" description="Disordered" evidence="2">
    <location>
        <begin position="2771"/>
        <end position="2829"/>
    </location>
</feature>
<feature type="domain" description="Reverse transcriptase Ty1/copia-type" evidence="3">
    <location>
        <begin position="1033"/>
        <end position="1124"/>
    </location>
</feature>
<dbReference type="Pfam" id="PF22936">
    <property type="entry name" value="Pol_BBD"/>
    <property type="match status" value="1"/>
</dbReference>
<feature type="domain" description="Retrovirus-related Pol polyprotein from transposon TNT 1-94-like beta-barrel" evidence="4">
    <location>
        <begin position="782"/>
        <end position="827"/>
    </location>
</feature>
<dbReference type="EMBL" id="BKCJ010001047">
    <property type="protein sequence ID" value="GEU38398.1"/>
    <property type="molecule type" value="Genomic_DNA"/>
</dbReference>
<name>A0A6L2JMW5_TANCI</name>
<feature type="coiled-coil region" evidence="1">
    <location>
        <begin position="496"/>
        <end position="523"/>
    </location>
</feature>
<protein>
    <submittedName>
        <fullName evidence="5">Uncharacterized mitochondrial protein AtMg00810-like</fullName>
    </submittedName>
</protein>
<dbReference type="Pfam" id="PF07727">
    <property type="entry name" value="RVT_2"/>
    <property type="match status" value="2"/>
</dbReference>
<feature type="region of interest" description="Disordered" evidence="2">
    <location>
        <begin position="2645"/>
        <end position="2710"/>
    </location>
</feature>
<feature type="region of interest" description="Disordered" evidence="2">
    <location>
        <begin position="1900"/>
        <end position="1921"/>
    </location>
</feature>
<evidence type="ECO:0000256" key="1">
    <source>
        <dbReference type="SAM" id="Coils"/>
    </source>
</evidence>
<proteinExistence type="predicted"/>
<dbReference type="InterPro" id="IPR054722">
    <property type="entry name" value="PolX-like_BBD"/>
</dbReference>
<feature type="compositionally biased region" description="Pro residues" evidence="2">
    <location>
        <begin position="2795"/>
        <end position="2810"/>
    </location>
</feature>
<evidence type="ECO:0000256" key="2">
    <source>
        <dbReference type="SAM" id="MobiDB-lite"/>
    </source>
</evidence>